<feature type="region of interest" description="Disordered" evidence="1">
    <location>
        <begin position="290"/>
        <end position="309"/>
    </location>
</feature>
<dbReference type="AlphaFoldDB" id="A0A098BTZ6"/>
<organism evidence="2 3">
    <name type="scientific">Rhodococcus ruber</name>
    <dbReference type="NCBI Taxonomy" id="1830"/>
    <lineage>
        <taxon>Bacteria</taxon>
        <taxon>Bacillati</taxon>
        <taxon>Actinomycetota</taxon>
        <taxon>Actinomycetes</taxon>
        <taxon>Mycobacteriales</taxon>
        <taxon>Nocardiaceae</taxon>
        <taxon>Rhodococcus</taxon>
    </lineage>
</organism>
<feature type="compositionally biased region" description="Gly residues" evidence="1">
    <location>
        <begin position="237"/>
        <end position="251"/>
    </location>
</feature>
<feature type="region of interest" description="Disordered" evidence="1">
    <location>
        <begin position="225"/>
        <end position="265"/>
    </location>
</feature>
<name>A0A098BTZ6_9NOCA</name>
<gene>
    <name evidence="2" type="ORF">RHRU231_860071</name>
</gene>
<evidence type="ECO:0000313" key="2">
    <source>
        <dbReference type="EMBL" id="CDZ91690.1"/>
    </source>
</evidence>
<protein>
    <submittedName>
        <fullName evidence="2">Uncharacterized protein</fullName>
    </submittedName>
</protein>
<dbReference type="Proteomes" id="UP000042997">
    <property type="component" value="Unassembled WGS sequence"/>
</dbReference>
<dbReference type="EMBL" id="CCSD01000101">
    <property type="protein sequence ID" value="CDZ91690.1"/>
    <property type="molecule type" value="Genomic_DNA"/>
</dbReference>
<sequence length="379" mass="38205">MSPTGSSQPVRRTQLCQGLCHRGARRRAGSGSVGIENGGAGRGPDDRVAQRASGTGAGIPGEEGSGERAAVAVQFDGHAGLQEPSGVVGCRVPEGAVLVDGEVGRRQSGQVDPVRGPGLLGGLPAAEVVPPVPGGVEVVPSGGTVAHGAGPVVESGFEQGLQRDVRAVLVPCPQGDGRGEGAACGVAEDDDAVRIHVQAGRAGGNPLEDRVAVVRRRRRVLGREPVVDGDDDRAGRAGDGGGEGLVGGGAAGARPAAGDLEHDGPRRGVAVRAGVGRVYPHGHLGVAERAGNEPFLDGDTGGVGGREDRVGEGCRVGRYGVDVGRVRHELGHGDTIVEPAARVQIPVPGTGTARRGPDRGHPESRPLAMCVTWISLLPA</sequence>
<accession>A0A098BTZ6</accession>
<evidence type="ECO:0000313" key="3">
    <source>
        <dbReference type="Proteomes" id="UP000042997"/>
    </source>
</evidence>
<reference evidence="2 3" key="1">
    <citation type="journal article" date="2014" name="Genome Announc.">
        <title>Draft Genome Sequence of Propane- and Butane-Oxidizing Actinobacterium Rhodococcus ruber IEGM 231.</title>
        <authorList>
            <person name="Ivshina I.B."/>
            <person name="Kuyukina M.S."/>
            <person name="Krivoruchko A.V."/>
            <person name="Barbe V."/>
            <person name="Fischer C."/>
        </authorList>
    </citation>
    <scope>NUCLEOTIDE SEQUENCE [LARGE SCALE GENOMIC DNA]</scope>
</reference>
<feature type="region of interest" description="Disordered" evidence="1">
    <location>
        <begin position="21"/>
        <end position="66"/>
    </location>
</feature>
<feature type="compositionally biased region" description="Basic and acidic residues" evidence="1">
    <location>
        <begin position="225"/>
        <end position="236"/>
    </location>
</feature>
<evidence type="ECO:0000256" key="1">
    <source>
        <dbReference type="SAM" id="MobiDB-lite"/>
    </source>
</evidence>
<proteinExistence type="predicted"/>